<dbReference type="RefSeq" id="WP_204604097.1">
    <property type="nucleotide sequence ID" value="NZ_JBHSED010000011.1"/>
</dbReference>
<dbReference type="Pfam" id="PF09479">
    <property type="entry name" value="Flg_new"/>
    <property type="match status" value="2"/>
</dbReference>
<evidence type="ECO:0000313" key="4">
    <source>
        <dbReference type="EMBL" id="MFC4303264.1"/>
    </source>
</evidence>
<feature type="chain" id="PRO_5047067492" evidence="2">
    <location>
        <begin position="28"/>
        <end position="961"/>
    </location>
</feature>
<feature type="domain" description="SLH" evidence="3">
    <location>
        <begin position="769"/>
        <end position="832"/>
    </location>
</feature>
<keyword evidence="2" id="KW-0732">Signal</keyword>
<reference evidence="5" key="1">
    <citation type="journal article" date="2019" name="Int. J. Syst. Evol. Microbiol.">
        <title>The Global Catalogue of Microorganisms (GCM) 10K type strain sequencing project: providing services to taxonomists for standard genome sequencing and annotation.</title>
        <authorList>
            <consortium name="The Broad Institute Genomics Platform"/>
            <consortium name="The Broad Institute Genome Sequencing Center for Infectious Disease"/>
            <person name="Wu L."/>
            <person name="Ma J."/>
        </authorList>
    </citation>
    <scope>NUCLEOTIDE SEQUENCE [LARGE SCALE GENOMIC DNA]</scope>
    <source>
        <strain evidence="5">CGMCC 4.1641</strain>
    </source>
</reference>
<dbReference type="EMBL" id="JBHSED010000011">
    <property type="protein sequence ID" value="MFC4303264.1"/>
    <property type="molecule type" value="Genomic_DNA"/>
</dbReference>
<dbReference type="Gene3D" id="2.60.40.680">
    <property type="match status" value="1"/>
</dbReference>
<dbReference type="Pfam" id="PF00395">
    <property type="entry name" value="SLH"/>
    <property type="match status" value="3"/>
</dbReference>
<evidence type="ECO:0000256" key="1">
    <source>
        <dbReference type="ARBA" id="ARBA00004196"/>
    </source>
</evidence>
<dbReference type="InterPro" id="IPR008965">
    <property type="entry name" value="CBM2/CBM3_carb-bd_dom_sf"/>
</dbReference>
<name>A0ABV8S9U3_9BACL</name>
<dbReference type="PROSITE" id="PS51272">
    <property type="entry name" value="SLH"/>
    <property type="match status" value="3"/>
</dbReference>
<gene>
    <name evidence="4" type="ORF">ACFO1S_07340</name>
</gene>
<sequence>MYKLFRKSLSIIIALSIVLSVCSVAAAAPSTIRFLMSSPTGKPGEEVAVNITVEFPADGLYYSYNPYVGWDVPTSDARFGNWESNFTAIKLYLTIAEDAPSGSYPVSFDRTEMEVERGTTAANAVPFTGYETVNGTVHVLKQVSVGQASGSAGSEVEVSISTNSTEPISSYEVTVPYDSSVFEVVDVTPAEGGALSHSDNGSGGLTVNWDNDGVSSLLMTNGELFKIKFKIKTNATLGSKPLNVSLGQFKDQGGGALTAIQTRAGSITVTANQSPVASNVSVTGTEQVGETLEGGYAYSDLESDSEGNSTFKWYRADSSAGVGEQPISGADATTYVLQPEDRDKYIRFEVTPVAVTGTVYGTPVKSAWTGAIQVPKYRVLYEANGAMQGNVPVDSNQYEAGQEATVLGNTGNLEKTEHTFGGWTADQADNGISYTADDLLPIESADRTLYAKWIVNQYQVTFDSKGGSTVPSVQADYDSLIAAPQNPSRSDYSFEGWYKNQALTQTWSFTSDKVVADTTLYAKWSQNFQGGGGGGPVVPITPGNTLDVLINGQSESAAKAETKTDNGRTTTVVSVDGTKLESKLNGENSGGKLTIPIAVQSDSVAVELSAQTVKALQQKQMRIEFQTASGTYTLPASQIDMQAVSGSIGSSVPLEEIKVQLKIAKLSESQEKTVQSAIAKGDLTLVGEPLEFTVEASYGSRSVAITTFSSYVERSIVLPSGAASDRLTTGVVIDPDGTVRHVPTKVVQENGQYKAIFNSLTNSTYAVVWHPVAFKDVAGHWAKDAVNDMGSRLVISGIGDNQFKPDLDISRAEFTAIVVRALGLKQTKGAGSSYSDVNASAWYSGAIESAKAYKLVSGYADGTFHPTDKITREQAVLILANAMELTGLKAKSSVSADPMQRLGSFTDAAQVSDWARKAMAAVVEAEIVTGQKGNRLAAQSYITRAEVASLIQRLLQKSNLI</sequence>
<dbReference type="InterPro" id="IPR051465">
    <property type="entry name" value="Cell_Envelope_Struct_Comp"/>
</dbReference>
<evidence type="ECO:0000256" key="2">
    <source>
        <dbReference type="SAM" id="SignalP"/>
    </source>
</evidence>
<dbReference type="Pfam" id="PF00963">
    <property type="entry name" value="Cohesin"/>
    <property type="match status" value="1"/>
</dbReference>
<evidence type="ECO:0000259" key="3">
    <source>
        <dbReference type="PROSITE" id="PS51272"/>
    </source>
</evidence>
<comment type="subcellular location">
    <subcellularLocation>
        <location evidence="1">Cell envelope</location>
    </subcellularLocation>
</comment>
<dbReference type="Pfam" id="PF23197">
    <property type="entry name" value="IG_AIR9"/>
    <property type="match status" value="1"/>
</dbReference>
<feature type="domain" description="SLH" evidence="3">
    <location>
        <begin position="833"/>
        <end position="893"/>
    </location>
</feature>
<dbReference type="SUPFAM" id="SSF49384">
    <property type="entry name" value="Carbohydrate-binding domain"/>
    <property type="match status" value="1"/>
</dbReference>
<dbReference type="Gene3D" id="2.60.40.4270">
    <property type="entry name" value="Listeria-Bacteroides repeat domain"/>
    <property type="match status" value="2"/>
</dbReference>
<dbReference type="PANTHER" id="PTHR43308">
    <property type="entry name" value="OUTER MEMBRANE PROTEIN ALPHA-RELATED"/>
    <property type="match status" value="1"/>
</dbReference>
<dbReference type="InterPro" id="IPR013378">
    <property type="entry name" value="InlB-like_B-rpt"/>
</dbReference>
<dbReference type="InterPro" id="IPR002102">
    <property type="entry name" value="Cohesin_dom"/>
</dbReference>
<feature type="signal peptide" evidence="2">
    <location>
        <begin position="1"/>
        <end position="27"/>
    </location>
</feature>
<dbReference type="NCBIfam" id="TIGR02543">
    <property type="entry name" value="List_Bact_rpt"/>
    <property type="match status" value="1"/>
</dbReference>
<dbReference type="Proteomes" id="UP001595755">
    <property type="component" value="Unassembled WGS sequence"/>
</dbReference>
<protein>
    <submittedName>
        <fullName evidence="4">S-layer homology domain-containing protein</fullName>
    </submittedName>
</protein>
<dbReference type="PANTHER" id="PTHR43308:SF5">
    <property type="entry name" value="S-LAYER PROTEIN _ PEPTIDOGLYCAN ENDO-BETA-N-ACETYLGLUCOSAMINIDASE"/>
    <property type="match status" value="1"/>
</dbReference>
<dbReference type="InterPro" id="IPR042229">
    <property type="entry name" value="Listeria/Bacterioides_rpt_sf"/>
</dbReference>
<evidence type="ECO:0000313" key="5">
    <source>
        <dbReference type="Proteomes" id="UP001595755"/>
    </source>
</evidence>
<dbReference type="Gene3D" id="2.60.40.2700">
    <property type="match status" value="1"/>
</dbReference>
<dbReference type="CDD" id="cd08548">
    <property type="entry name" value="Type_I_cohesin_like"/>
    <property type="match status" value="1"/>
</dbReference>
<proteinExistence type="predicted"/>
<feature type="domain" description="SLH" evidence="3">
    <location>
        <begin position="902"/>
        <end position="961"/>
    </location>
</feature>
<keyword evidence="5" id="KW-1185">Reference proteome</keyword>
<accession>A0ABV8S9U3</accession>
<dbReference type="InterPro" id="IPR056284">
    <property type="entry name" value="AIR9-like_A9"/>
</dbReference>
<comment type="caution">
    <text evidence="4">The sequence shown here is derived from an EMBL/GenBank/DDBJ whole genome shotgun (WGS) entry which is preliminary data.</text>
</comment>
<organism evidence="4 5">
    <name type="scientific">Cohnella boryungensis</name>
    <dbReference type="NCBI Taxonomy" id="768479"/>
    <lineage>
        <taxon>Bacteria</taxon>
        <taxon>Bacillati</taxon>
        <taxon>Bacillota</taxon>
        <taxon>Bacilli</taxon>
        <taxon>Bacillales</taxon>
        <taxon>Paenibacillaceae</taxon>
        <taxon>Cohnella</taxon>
    </lineage>
</organism>
<dbReference type="InterPro" id="IPR001119">
    <property type="entry name" value="SLH_dom"/>
</dbReference>